<evidence type="ECO:0000313" key="3">
    <source>
        <dbReference type="Proteomes" id="UP000250166"/>
    </source>
</evidence>
<feature type="chain" id="PRO_5016120249" evidence="1">
    <location>
        <begin position="20"/>
        <end position="78"/>
    </location>
</feature>
<proteinExistence type="predicted"/>
<feature type="signal peptide" evidence="1">
    <location>
        <begin position="1"/>
        <end position="19"/>
    </location>
</feature>
<accession>A0A2X3B283</accession>
<evidence type="ECO:0000256" key="1">
    <source>
        <dbReference type="SAM" id="SignalP"/>
    </source>
</evidence>
<keyword evidence="1" id="KW-0732">Signal</keyword>
<reference evidence="2 3" key="1">
    <citation type="submission" date="2018-06" db="EMBL/GenBank/DDBJ databases">
        <authorList>
            <consortium name="Pathogen Informatics"/>
            <person name="Doyle S."/>
        </authorList>
    </citation>
    <scope>NUCLEOTIDE SEQUENCE [LARGE SCALE GENOMIC DNA]</scope>
    <source>
        <strain evidence="2 3">NCTC13102</strain>
    </source>
</reference>
<name>A0A2X3B283_9HELI</name>
<dbReference type="Proteomes" id="UP000250166">
    <property type="component" value="Unassembled WGS sequence"/>
</dbReference>
<evidence type="ECO:0000313" key="2">
    <source>
        <dbReference type="EMBL" id="SQB97992.1"/>
    </source>
</evidence>
<dbReference type="EMBL" id="UAWL01000006">
    <property type="protein sequence ID" value="SQB97992.1"/>
    <property type="molecule type" value="Genomic_DNA"/>
</dbReference>
<protein>
    <submittedName>
        <fullName evidence="2">Putative periplasmic protein</fullName>
    </submittedName>
</protein>
<gene>
    <name evidence="2" type="ORF">NCTC13102_00442</name>
</gene>
<dbReference type="AlphaFoldDB" id="A0A2X3B283"/>
<sequence length="78" mass="8577">MKKFALLVMMAFIPSLALADCASLMKKYDAPDPESKTMGQISRWIEKKVTDSNDAKELEKCMIAKAADNPNKAQVAGQ</sequence>
<dbReference type="RefSeq" id="WP_112058332.1">
    <property type="nucleotide sequence ID" value="NZ_UAWL01000006.1"/>
</dbReference>
<organism evidence="2 3">
    <name type="scientific">Helicobacter fennelliae</name>
    <dbReference type="NCBI Taxonomy" id="215"/>
    <lineage>
        <taxon>Bacteria</taxon>
        <taxon>Pseudomonadati</taxon>
        <taxon>Campylobacterota</taxon>
        <taxon>Epsilonproteobacteria</taxon>
        <taxon>Campylobacterales</taxon>
        <taxon>Helicobacteraceae</taxon>
        <taxon>Helicobacter</taxon>
    </lineage>
</organism>